<proteinExistence type="inferred from homology"/>
<dbReference type="InterPro" id="IPR006095">
    <property type="entry name" value="Glu/Leu/Phe/Val/Trp_DH"/>
</dbReference>
<evidence type="ECO:0000256" key="6">
    <source>
        <dbReference type="PIRSR" id="PIRSR000185-3"/>
    </source>
</evidence>
<dbReference type="PROSITE" id="PS00074">
    <property type="entry name" value="GLFV_DEHYDROGENASE"/>
    <property type="match status" value="1"/>
</dbReference>
<evidence type="ECO:0000256" key="1">
    <source>
        <dbReference type="ARBA" id="ARBA00006382"/>
    </source>
</evidence>
<dbReference type="Proteomes" id="UP000534783">
    <property type="component" value="Unassembled WGS sequence"/>
</dbReference>
<dbReference type="PANTHER" id="PTHR11606:SF13">
    <property type="entry name" value="GLUTAMATE DEHYDROGENASE 1, MITOCHONDRIAL"/>
    <property type="match status" value="1"/>
</dbReference>
<dbReference type="EMBL" id="VTOW01000003">
    <property type="protein sequence ID" value="NKE72486.1"/>
    <property type="molecule type" value="Genomic_DNA"/>
</dbReference>
<dbReference type="AlphaFoldDB" id="A0A7X6ICE8"/>
<dbReference type="SUPFAM" id="SSF53223">
    <property type="entry name" value="Aminoacid dehydrogenase-like, N-terminal domain"/>
    <property type="match status" value="1"/>
</dbReference>
<dbReference type="FunFam" id="3.40.50.10860:FF:000003">
    <property type="entry name" value="Glutamate dehydrogenase"/>
    <property type="match status" value="1"/>
</dbReference>
<dbReference type="InterPro" id="IPR006097">
    <property type="entry name" value="Glu/Leu/Phe/Val/Trp_DH_dimer"/>
</dbReference>
<dbReference type="SUPFAM" id="SSF51735">
    <property type="entry name" value="NAD(P)-binding Rossmann-fold domains"/>
    <property type="match status" value="1"/>
</dbReference>
<feature type="site" description="Important for catalysis" evidence="6">
    <location>
        <position position="137"/>
    </location>
</feature>
<dbReference type="InterPro" id="IPR006096">
    <property type="entry name" value="Glu/Leu/Phe/Val/Trp_DH_C"/>
</dbReference>
<feature type="active site" description="Proton donor" evidence="4">
    <location>
        <position position="97"/>
    </location>
</feature>
<evidence type="ECO:0000256" key="2">
    <source>
        <dbReference type="ARBA" id="ARBA00023002"/>
    </source>
</evidence>
<evidence type="ECO:0000256" key="7">
    <source>
        <dbReference type="RuleBase" id="RU004417"/>
    </source>
</evidence>
<evidence type="ECO:0000256" key="5">
    <source>
        <dbReference type="PIRSR" id="PIRSR000185-2"/>
    </source>
</evidence>
<dbReference type="SMART" id="SM00839">
    <property type="entry name" value="ELFV_dehydrog"/>
    <property type="match status" value="1"/>
</dbReference>
<name>A0A7X6ICE8_9BACT</name>
<dbReference type="Gene3D" id="3.40.50.720">
    <property type="entry name" value="NAD(P)-binding Rossmann-like Domain"/>
    <property type="match status" value="1"/>
</dbReference>
<feature type="binding site" evidence="5">
    <location>
        <position position="340"/>
    </location>
    <ligand>
        <name>substrate</name>
    </ligand>
</feature>
<evidence type="ECO:0000256" key="4">
    <source>
        <dbReference type="PIRSR" id="PIRSR000185-1"/>
    </source>
</evidence>
<comment type="similarity">
    <text evidence="1 3 7">Belongs to the Glu/Leu/Phe/Val dehydrogenases family.</text>
</comment>
<dbReference type="PIRSF" id="PIRSF000185">
    <property type="entry name" value="Glu_DH"/>
    <property type="match status" value="1"/>
</dbReference>
<dbReference type="Pfam" id="PF02812">
    <property type="entry name" value="ELFV_dehydrog_N"/>
    <property type="match status" value="1"/>
</dbReference>
<feature type="domain" description="Glutamate/phenylalanine/leucine/valine/L-tryptophan dehydrogenase C-terminal" evidence="8">
    <location>
        <begin position="174"/>
        <end position="404"/>
    </location>
</feature>
<dbReference type="GO" id="GO:0006538">
    <property type="term" value="P:L-glutamate catabolic process"/>
    <property type="evidence" value="ECO:0007669"/>
    <property type="project" value="TreeGrafter"/>
</dbReference>
<keyword evidence="2 3" id="KW-0560">Oxidoreductase</keyword>
<keyword evidence="10" id="KW-1185">Reference proteome</keyword>
<dbReference type="Pfam" id="PF00208">
    <property type="entry name" value="ELFV_dehydrog"/>
    <property type="match status" value="1"/>
</dbReference>
<gene>
    <name evidence="9" type="ORF">MNODULE_17180</name>
</gene>
<evidence type="ECO:0000313" key="10">
    <source>
        <dbReference type="Proteomes" id="UP000534783"/>
    </source>
</evidence>
<dbReference type="InterPro" id="IPR033524">
    <property type="entry name" value="Glu/Leu/Phe/Val_DH_AS"/>
</dbReference>
<keyword evidence="5" id="KW-0547">Nucleotide-binding</keyword>
<dbReference type="GO" id="GO:0004352">
    <property type="term" value="F:glutamate dehydrogenase (NAD+) activity"/>
    <property type="evidence" value="ECO:0007669"/>
    <property type="project" value="TreeGrafter"/>
</dbReference>
<dbReference type="PANTHER" id="PTHR11606">
    <property type="entry name" value="GLUTAMATE DEHYDROGENASE"/>
    <property type="match status" value="1"/>
</dbReference>
<feature type="binding site" evidence="5">
    <location>
        <position position="61"/>
    </location>
    <ligand>
        <name>substrate</name>
    </ligand>
</feature>
<evidence type="ECO:0000259" key="8">
    <source>
        <dbReference type="SMART" id="SM00839"/>
    </source>
</evidence>
<accession>A0A7X6ICE8</accession>
<reference evidence="9 10" key="1">
    <citation type="journal article" date="2020" name="Nature">
        <title>Bacterial chemolithoautotrophy via manganese oxidation.</title>
        <authorList>
            <person name="Yu H."/>
            <person name="Leadbetter J.R."/>
        </authorList>
    </citation>
    <scope>NUCLEOTIDE SEQUENCE [LARGE SCALE GENOMIC DNA]</scope>
    <source>
        <strain evidence="9 10">Mn-1</strain>
    </source>
</reference>
<dbReference type="CDD" id="cd01076">
    <property type="entry name" value="NAD_bind_1_Glu_DH"/>
    <property type="match status" value="1"/>
</dbReference>
<dbReference type="InterPro" id="IPR046346">
    <property type="entry name" value="Aminoacid_DH-like_N_sf"/>
</dbReference>
<organism evidence="9 10">
    <name type="scientific">Candidatus Manganitrophus noduliformans</name>
    <dbReference type="NCBI Taxonomy" id="2606439"/>
    <lineage>
        <taxon>Bacteria</taxon>
        <taxon>Pseudomonadati</taxon>
        <taxon>Nitrospirota</taxon>
        <taxon>Nitrospiria</taxon>
        <taxon>Candidatus Troglogloeales</taxon>
        <taxon>Candidatus Manganitrophaceae</taxon>
        <taxon>Candidatus Manganitrophus</taxon>
    </lineage>
</organism>
<dbReference type="InterPro" id="IPR014362">
    <property type="entry name" value="Glu_DH"/>
</dbReference>
<keyword evidence="5" id="KW-0520">NAD</keyword>
<feature type="binding site" evidence="5">
    <location>
        <position position="85"/>
    </location>
    <ligand>
        <name>substrate</name>
    </ligand>
</feature>
<feature type="binding site" evidence="5">
    <location>
        <position position="212"/>
    </location>
    <ligand>
        <name>NAD(+)</name>
        <dbReference type="ChEBI" id="CHEBI:57540"/>
    </ligand>
</feature>
<dbReference type="PRINTS" id="PR00082">
    <property type="entry name" value="GLFDHDRGNASE"/>
</dbReference>
<feature type="binding site" evidence="5">
    <location>
        <position position="181"/>
    </location>
    <ligand>
        <name>NAD(+)</name>
        <dbReference type="ChEBI" id="CHEBI:57540"/>
    </ligand>
</feature>
<dbReference type="GO" id="GO:0000166">
    <property type="term" value="F:nucleotide binding"/>
    <property type="evidence" value="ECO:0007669"/>
    <property type="project" value="UniProtKB-KW"/>
</dbReference>
<comment type="caution">
    <text evidence="9">The sequence shown here is derived from an EMBL/GenBank/DDBJ whole genome shotgun (WGS) entry which is preliminary data.</text>
</comment>
<dbReference type="InterPro" id="IPR036291">
    <property type="entry name" value="NAD(P)-bd_dom_sf"/>
</dbReference>
<sequence length="407" mass="44495">MAVTQFDQAADQLKLDPNVRKRLVVPKRAIMVSVPIRMDDSHIEVFHGYRVHHDNTLGPSKGGIRYHPDVNLGEVCALAMWMTWKCALMGLPFGGAKGGISCDPNAFSRNELQRLTRRYTAEIIQFIGPDVDVPAPDVGTNEQVMAWMMDTYSQFKGYSIPEIVTGKPIVIGGSLGRIEATGRGVVYCIMEAFNHLGTRPEGKKIVVQGFGNVGSNVAKVLHQEGCQIIAVSDVRSGVYNSKGLDIPALLQYLSHSRFIEGFPGGEPITNRALLELPCDVLVPAALSGQITEENAGRISCTILAEAANGPTTPAADLILQDRGIFLIPDILANAGGVTVSYFEWVQDLQNFFWKEKEINEKLREIMSSAFNAVLTLAQEEKVNMRMAALMLAIRKIASAKLARGVFP</sequence>
<evidence type="ECO:0000313" key="9">
    <source>
        <dbReference type="EMBL" id="NKE72486.1"/>
    </source>
</evidence>
<dbReference type="InterPro" id="IPR033922">
    <property type="entry name" value="NAD_bind_Glu_DH"/>
</dbReference>
<evidence type="ECO:0000256" key="3">
    <source>
        <dbReference type="PIRNR" id="PIRNR000185"/>
    </source>
</evidence>
<protein>
    <recommendedName>
        <fullName evidence="3">Glutamate dehydrogenase</fullName>
    </recommendedName>
</protein>
<dbReference type="Gene3D" id="3.40.50.10860">
    <property type="entry name" value="Leucine Dehydrogenase, chain A, domain 1"/>
    <property type="match status" value="1"/>
</dbReference>